<comment type="caution">
    <text evidence="1">The sequence shown here is derived from an EMBL/GenBank/DDBJ whole genome shotgun (WGS) entry which is preliminary data.</text>
</comment>
<dbReference type="Proteomes" id="UP000712281">
    <property type="component" value="Unassembled WGS sequence"/>
</dbReference>
<gene>
    <name evidence="1" type="ORF">F2Q68_00006766</name>
</gene>
<reference evidence="1" key="1">
    <citation type="submission" date="2019-12" db="EMBL/GenBank/DDBJ databases">
        <title>Genome sequencing and annotation of Brassica cretica.</title>
        <authorList>
            <person name="Studholme D.J."/>
            <person name="Sarris P.F."/>
        </authorList>
    </citation>
    <scope>NUCLEOTIDE SEQUENCE</scope>
    <source>
        <strain evidence="1">PFS-001/15</strain>
        <tissue evidence="1">Leaf</tissue>
    </source>
</reference>
<dbReference type="AlphaFoldDB" id="A0A8S9J7M8"/>
<evidence type="ECO:0000313" key="2">
    <source>
        <dbReference type="Proteomes" id="UP000712281"/>
    </source>
</evidence>
<proteinExistence type="predicted"/>
<evidence type="ECO:0000313" key="1">
    <source>
        <dbReference type="EMBL" id="KAF2578320.1"/>
    </source>
</evidence>
<organism evidence="1 2">
    <name type="scientific">Brassica cretica</name>
    <name type="common">Mustard</name>
    <dbReference type="NCBI Taxonomy" id="69181"/>
    <lineage>
        <taxon>Eukaryota</taxon>
        <taxon>Viridiplantae</taxon>
        <taxon>Streptophyta</taxon>
        <taxon>Embryophyta</taxon>
        <taxon>Tracheophyta</taxon>
        <taxon>Spermatophyta</taxon>
        <taxon>Magnoliopsida</taxon>
        <taxon>eudicotyledons</taxon>
        <taxon>Gunneridae</taxon>
        <taxon>Pentapetalae</taxon>
        <taxon>rosids</taxon>
        <taxon>malvids</taxon>
        <taxon>Brassicales</taxon>
        <taxon>Brassicaceae</taxon>
        <taxon>Brassiceae</taxon>
        <taxon>Brassica</taxon>
    </lineage>
</organism>
<sequence length="142" mass="15794">MELTWGFCRKQALVLISCLSLFYLASFDTITSESPAQNATAFKNRSHKVTLVDASWLHQLHLSPHLSFAVFRFSEALIVGVFCEAAAAMELTWGFCRKQALVLISCLSLFYLASFDTITSESPAQNATAFKNRSHKVALIQV</sequence>
<name>A0A8S9J7M8_BRACR</name>
<protein>
    <submittedName>
        <fullName evidence="1">Uncharacterized protein</fullName>
    </submittedName>
</protein>
<dbReference type="EMBL" id="QGKW02001660">
    <property type="protein sequence ID" value="KAF2578320.1"/>
    <property type="molecule type" value="Genomic_DNA"/>
</dbReference>
<accession>A0A8S9J7M8</accession>